<evidence type="ECO:0008006" key="4">
    <source>
        <dbReference type="Google" id="ProtNLM"/>
    </source>
</evidence>
<keyword evidence="1" id="KW-0732">Signal</keyword>
<sequence length="205" mass="21872">MRFLIALLSLSSAVSALGQDDPAPQPKIANITYWGSACPEGGLDAVIGPVNATTNIAPLTFTLANFLPALGSFGSSLRMCNIVSHVIIDKGWKVMVNARGTNAQGNTDLPGNATMFLRSTYSFSEKAEIQSIGMLDVEGPLTGQFTRRLTPVDGDQGVVGPCTGGELVMEFQARAVADSISKMLRRRAPNETTWTLTTDMDVSWC</sequence>
<dbReference type="Pfam" id="PF14273">
    <property type="entry name" value="DUF4360"/>
    <property type="match status" value="1"/>
</dbReference>
<proteinExistence type="predicted"/>
<feature type="signal peptide" evidence="1">
    <location>
        <begin position="1"/>
        <end position="18"/>
    </location>
</feature>
<dbReference type="AlphaFoldDB" id="A0A6A6XA35"/>
<dbReference type="Proteomes" id="UP000799757">
    <property type="component" value="Unassembled WGS sequence"/>
</dbReference>
<name>A0A6A6XA35_9PLEO</name>
<accession>A0A6A6XA35</accession>
<dbReference type="InterPro" id="IPR025649">
    <property type="entry name" value="DUF4360"/>
</dbReference>
<feature type="chain" id="PRO_5025441654" description="Secreted protein" evidence="1">
    <location>
        <begin position="19"/>
        <end position="205"/>
    </location>
</feature>
<evidence type="ECO:0000256" key="1">
    <source>
        <dbReference type="SAM" id="SignalP"/>
    </source>
</evidence>
<evidence type="ECO:0000313" key="3">
    <source>
        <dbReference type="Proteomes" id="UP000799757"/>
    </source>
</evidence>
<gene>
    <name evidence="2" type="ORF">K505DRAFT_337836</name>
</gene>
<evidence type="ECO:0000313" key="2">
    <source>
        <dbReference type="EMBL" id="KAF2793400.1"/>
    </source>
</evidence>
<keyword evidence="3" id="KW-1185">Reference proteome</keyword>
<organism evidence="2 3">
    <name type="scientific">Melanomma pulvis-pyrius CBS 109.77</name>
    <dbReference type="NCBI Taxonomy" id="1314802"/>
    <lineage>
        <taxon>Eukaryota</taxon>
        <taxon>Fungi</taxon>
        <taxon>Dikarya</taxon>
        <taxon>Ascomycota</taxon>
        <taxon>Pezizomycotina</taxon>
        <taxon>Dothideomycetes</taxon>
        <taxon>Pleosporomycetidae</taxon>
        <taxon>Pleosporales</taxon>
        <taxon>Melanommataceae</taxon>
        <taxon>Melanomma</taxon>
    </lineage>
</organism>
<dbReference type="OrthoDB" id="3759689at2759"/>
<dbReference type="EMBL" id="MU001929">
    <property type="protein sequence ID" value="KAF2793400.1"/>
    <property type="molecule type" value="Genomic_DNA"/>
</dbReference>
<reference evidence="2" key="1">
    <citation type="journal article" date="2020" name="Stud. Mycol.">
        <title>101 Dothideomycetes genomes: a test case for predicting lifestyles and emergence of pathogens.</title>
        <authorList>
            <person name="Haridas S."/>
            <person name="Albert R."/>
            <person name="Binder M."/>
            <person name="Bloem J."/>
            <person name="Labutti K."/>
            <person name="Salamov A."/>
            <person name="Andreopoulos B."/>
            <person name="Baker S."/>
            <person name="Barry K."/>
            <person name="Bills G."/>
            <person name="Bluhm B."/>
            <person name="Cannon C."/>
            <person name="Castanera R."/>
            <person name="Culley D."/>
            <person name="Daum C."/>
            <person name="Ezra D."/>
            <person name="Gonzalez J."/>
            <person name="Henrissat B."/>
            <person name="Kuo A."/>
            <person name="Liang C."/>
            <person name="Lipzen A."/>
            <person name="Lutzoni F."/>
            <person name="Magnuson J."/>
            <person name="Mondo S."/>
            <person name="Nolan M."/>
            <person name="Ohm R."/>
            <person name="Pangilinan J."/>
            <person name="Park H.-J."/>
            <person name="Ramirez L."/>
            <person name="Alfaro M."/>
            <person name="Sun H."/>
            <person name="Tritt A."/>
            <person name="Yoshinaga Y."/>
            <person name="Zwiers L.-H."/>
            <person name="Turgeon B."/>
            <person name="Goodwin S."/>
            <person name="Spatafora J."/>
            <person name="Crous P."/>
            <person name="Grigoriev I."/>
        </authorList>
    </citation>
    <scope>NUCLEOTIDE SEQUENCE</scope>
    <source>
        <strain evidence="2">CBS 109.77</strain>
    </source>
</reference>
<protein>
    <recommendedName>
        <fullName evidence="4">Secreted protein</fullName>
    </recommendedName>
</protein>